<keyword evidence="1" id="KW-1133">Transmembrane helix</keyword>
<evidence type="ECO:0008006" key="4">
    <source>
        <dbReference type="Google" id="ProtNLM"/>
    </source>
</evidence>
<dbReference type="GeneID" id="65561932"/>
<sequence>MRVFLLIMLTLIFFLSSLISYGNVVVNYSSYQLHGSEILYSYSNSSCIIDEKLIPINITSVTYVVRISYFPNWTLSISTNLPNIFSIFVGKFLLWSGFETSGFNATFLIPYMNPLNLTIWIMNYPNPIYLNRIIQMGEEMALPGEISNLYTFRTEILNTLKINDTLPPLPSPPSYYILTYNYTYAPVTVFNSSEDLINIIRGVNGIPVLEVGLVHSNNLTFYFYNISNKRVFPAVEIDKNLVITTNGVETPFPVKSSLASENLSFVIVNSTTALIIVNKSEIYLPIYNITSEEPSFIFMYGKILLGYSIFVSSPGIYHVSGHYSLVNAPYVTTKGSTYFISFNKGYYFALPQSLLLNIDTIPLLFAAIISSLLTILILLINKIFR</sequence>
<dbReference type="OrthoDB" id="37013at2157"/>
<dbReference type="KEGG" id="sshi:J5U23_00315"/>
<organism evidence="2 3">
    <name type="scientific">Saccharolobus shibatae (strain ATCC 51178 / DSM 5389 / JCM 8931 / NBRC 15437 / B12)</name>
    <name type="common">Sulfolobus shibatae</name>
    <dbReference type="NCBI Taxonomy" id="523848"/>
    <lineage>
        <taxon>Archaea</taxon>
        <taxon>Thermoproteota</taxon>
        <taxon>Thermoprotei</taxon>
        <taxon>Sulfolobales</taxon>
        <taxon>Sulfolobaceae</taxon>
        <taxon>Saccharolobus</taxon>
    </lineage>
</organism>
<dbReference type="AlphaFoldDB" id="A0A8F5GS04"/>
<evidence type="ECO:0000256" key="1">
    <source>
        <dbReference type="SAM" id="Phobius"/>
    </source>
</evidence>
<evidence type="ECO:0000313" key="2">
    <source>
        <dbReference type="EMBL" id="QXJ27448.1"/>
    </source>
</evidence>
<accession>A0A8F5GS04</accession>
<feature type="transmembrane region" description="Helical" evidence="1">
    <location>
        <begin position="361"/>
        <end position="380"/>
    </location>
</feature>
<keyword evidence="1" id="KW-0812">Transmembrane</keyword>
<gene>
    <name evidence="2" type="ORF">J5U23_00315</name>
</gene>
<reference evidence="2" key="1">
    <citation type="journal article" date="2021" name="Environ. Microbiol.">
        <title>New insights into the diversity and evolution of the archaeal mobilome from three complete genomes of Saccharolobus shibatae.</title>
        <authorList>
            <person name="Medvedeva S."/>
            <person name="Brandt D."/>
            <person name="Cvirkaite-Krupovic V."/>
            <person name="Liu Y."/>
            <person name="Severinov K."/>
            <person name="Ishino S."/>
            <person name="Ishino Y."/>
            <person name="Prangishvili D."/>
            <person name="Kalinowski J."/>
            <person name="Krupovic M."/>
        </authorList>
    </citation>
    <scope>NUCLEOTIDE SEQUENCE</scope>
    <source>
        <strain evidence="2">B12</strain>
    </source>
</reference>
<dbReference type="EMBL" id="CP077717">
    <property type="protein sequence ID" value="QXJ27448.1"/>
    <property type="molecule type" value="Genomic_DNA"/>
</dbReference>
<evidence type="ECO:0000313" key="3">
    <source>
        <dbReference type="Proteomes" id="UP000694018"/>
    </source>
</evidence>
<proteinExistence type="predicted"/>
<name>A0A8F5GS04_SACSH</name>
<dbReference type="RefSeq" id="WP_218259196.1">
    <property type="nucleotide sequence ID" value="NZ_CP077717.1"/>
</dbReference>
<protein>
    <recommendedName>
        <fullName evidence="4">Thermopsin</fullName>
    </recommendedName>
</protein>
<keyword evidence="1" id="KW-0472">Membrane</keyword>
<dbReference type="Proteomes" id="UP000694018">
    <property type="component" value="Chromosome"/>
</dbReference>